<evidence type="ECO:0008006" key="6">
    <source>
        <dbReference type="Google" id="ProtNLM"/>
    </source>
</evidence>
<reference evidence="4 5" key="1">
    <citation type="submission" date="2018-05" db="EMBL/GenBank/DDBJ databases">
        <title>Complete genome sequence of sponge-derived Streptomyces sp. HNM0039.</title>
        <authorList>
            <person name="Huang X."/>
            <person name="Zhou S."/>
        </authorList>
    </citation>
    <scope>NUCLEOTIDE SEQUENCE [LARGE SCALE GENOMIC DNA]</scope>
    <source>
        <strain evidence="4 5">HNM0039</strain>
    </source>
</reference>
<evidence type="ECO:0000313" key="5">
    <source>
        <dbReference type="Proteomes" id="UP000244900"/>
    </source>
</evidence>
<evidence type="ECO:0000256" key="1">
    <source>
        <dbReference type="SAM" id="MobiDB-lite"/>
    </source>
</evidence>
<keyword evidence="5" id="KW-1185">Reference proteome</keyword>
<sequence>MSGRGDGGGSTGRTGAASGRMGVASGGTGATPGRAASPAGRTAATPDIDDFTRPWWDAAAEGRLLIRRCAACRRAHHYPREFCPHCWSEEVRWERASGRATLYTWSVVHRNDLPPFGARTPYAAAVVDLAEGPRMMTEIVECAEEDLRIGMELEVAFREEGGGVVVPVFRPVPEADRPARPPGA</sequence>
<accession>A0A2S1STB7</accession>
<dbReference type="PANTHER" id="PTHR34075:SF5">
    <property type="entry name" value="BLR3430 PROTEIN"/>
    <property type="match status" value="1"/>
</dbReference>
<feature type="compositionally biased region" description="Gly residues" evidence="1">
    <location>
        <begin position="1"/>
        <end position="12"/>
    </location>
</feature>
<evidence type="ECO:0000259" key="2">
    <source>
        <dbReference type="Pfam" id="PF01796"/>
    </source>
</evidence>
<dbReference type="InterPro" id="IPR022002">
    <property type="entry name" value="ChsH2_Znr"/>
</dbReference>
<gene>
    <name evidence="4" type="ORF">DDW44_13170</name>
</gene>
<evidence type="ECO:0000259" key="3">
    <source>
        <dbReference type="Pfam" id="PF12172"/>
    </source>
</evidence>
<organism evidence="4 5">
    <name type="scientific">Streptomyces tirandamycinicus</name>
    <dbReference type="NCBI Taxonomy" id="2174846"/>
    <lineage>
        <taxon>Bacteria</taxon>
        <taxon>Bacillati</taxon>
        <taxon>Actinomycetota</taxon>
        <taxon>Actinomycetes</taxon>
        <taxon>Kitasatosporales</taxon>
        <taxon>Streptomycetaceae</taxon>
        <taxon>Streptomyces</taxon>
    </lineage>
</organism>
<dbReference type="InterPro" id="IPR012340">
    <property type="entry name" value="NA-bd_OB-fold"/>
</dbReference>
<name>A0A2S1STB7_9ACTN</name>
<dbReference type="Proteomes" id="UP000244900">
    <property type="component" value="Chromosome"/>
</dbReference>
<feature type="region of interest" description="Disordered" evidence="1">
    <location>
        <begin position="1"/>
        <end position="48"/>
    </location>
</feature>
<feature type="domain" description="ChsH2 C-terminal OB-fold" evidence="2">
    <location>
        <begin position="93"/>
        <end position="158"/>
    </location>
</feature>
<evidence type="ECO:0000313" key="4">
    <source>
        <dbReference type="EMBL" id="AWI29630.1"/>
    </source>
</evidence>
<dbReference type="Pfam" id="PF12172">
    <property type="entry name" value="zf-ChsH2"/>
    <property type="match status" value="1"/>
</dbReference>
<dbReference type="Gene3D" id="6.10.30.10">
    <property type="match status" value="1"/>
</dbReference>
<protein>
    <recommendedName>
        <fullName evidence="6">Nucleic acid-binding protein</fullName>
    </recommendedName>
</protein>
<dbReference type="KEGG" id="stir:DDW44_13170"/>
<dbReference type="AlphaFoldDB" id="A0A2S1STB7"/>
<dbReference type="EMBL" id="CP029188">
    <property type="protein sequence ID" value="AWI29630.1"/>
    <property type="molecule type" value="Genomic_DNA"/>
</dbReference>
<proteinExistence type="predicted"/>
<dbReference type="SUPFAM" id="SSF50249">
    <property type="entry name" value="Nucleic acid-binding proteins"/>
    <property type="match status" value="1"/>
</dbReference>
<dbReference type="Pfam" id="PF01796">
    <property type="entry name" value="OB_ChsH2_C"/>
    <property type="match status" value="1"/>
</dbReference>
<dbReference type="InterPro" id="IPR002878">
    <property type="entry name" value="ChsH2_C"/>
</dbReference>
<feature type="domain" description="ChsH2 rubredoxin-like zinc ribbon" evidence="3">
    <location>
        <begin position="56"/>
        <end position="91"/>
    </location>
</feature>
<dbReference type="PANTHER" id="PTHR34075">
    <property type="entry name" value="BLR3430 PROTEIN"/>
    <property type="match status" value="1"/>
</dbReference>
<dbReference type="OrthoDB" id="7470921at2"/>
<dbReference type="InterPro" id="IPR052513">
    <property type="entry name" value="Thioester_dehydratase-like"/>
</dbReference>